<keyword evidence="1" id="KW-0812">Transmembrane</keyword>
<evidence type="ECO:0000256" key="1">
    <source>
        <dbReference type="SAM" id="Phobius"/>
    </source>
</evidence>
<dbReference type="InterPro" id="IPR020526">
    <property type="entry name" value="Ribosomal_cL38"/>
</dbReference>
<reference evidence="2" key="1">
    <citation type="submission" date="2020-03" db="EMBL/GenBank/DDBJ databases">
        <authorList>
            <person name="Zhang R."/>
        </authorList>
    </citation>
    <scope>NUCLEOTIDE SEQUENCE</scope>
</reference>
<dbReference type="AlphaFoldDB" id="A0A6M2EJB4"/>
<dbReference type="Pfam" id="PF17257">
    <property type="entry name" value="DUF5323"/>
    <property type="match status" value="1"/>
</dbReference>
<dbReference type="GO" id="GO:0009507">
    <property type="term" value="C:chloroplast"/>
    <property type="evidence" value="ECO:0007669"/>
    <property type="project" value="InterPro"/>
</dbReference>
<dbReference type="EMBL" id="GILB01005130">
    <property type="protein sequence ID" value="NUU85463.1"/>
    <property type="molecule type" value="Transcribed_RNA"/>
</dbReference>
<sequence>MSFASVFGSPILWALNPSTASSFKPINGGIKIAVPAGTGFGYGGLSIECSLRPQTKATAHSHENKAKRESAIGHKAHLQVVCHLFVVLLLLHFSIVKNHRMKCLLLP</sequence>
<name>A0A6M2EJB4_9ROSI</name>
<feature type="transmembrane region" description="Helical" evidence="1">
    <location>
        <begin position="76"/>
        <end position="96"/>
    </location>
</feature>
<dbReference type="GO" id="GO:0005840">
    <property type="term" value="C:ribosome"/>
    <property type="evidence" value="ECO:0007669"/>
    <property type="project" value="InterPro"/>
</dbReference>
<organism evidence="2">
    <name type="scientific">Populus davidiana</name>
    <dbReference type="NCBI Taxonomy" id="266767"/>
    <lineage>
        <taxon>Eukaryota</taxon>
        <taxon>Viridiplantae</taxon>
        <taxon>Streptophyta</taxon>
        <taxon>Embryophyta</taxon>
        <taxon>Tracheophyta</taxon>
        <taxon>Spermatophyta</taxon>
        <taxon>Magnoliopsida</taxon>
        <taxon>eudicotyledons</taxon>
        <taxon>Gunneridae</taxon>
        <taxon>Pentapetalae</taxon>
        <taxon>rosids</taxon>
        <taxon>fabids</taxon>
        <taxon>Malpighiales</taxon>
        <taxon>Salicaceae</taxon>
        <taxon>Saliceae</taxon>
        <taxon>Populus</taxon>
    </lineage>
</organism>
<keyword evidence="1" id="KW-1133">Transmembrane helix</keyword>
<evidence type="ECO:0000313" key="2">
    <source>
        <dbReference type="EMBL" id="NUU85463.1"/>
    </source>
</evidence>
<proteinExistence type="predicted"/>
<accession>A0A6M2EJB4</accession>
<dbReference type="GO" id="GO:0019843">
    <property type="term" value="F:rRNA binding"/>
    <property type="evidence" value="ECO:0007669"/>
    <property type="project" value="InterPro"/>
</dbReference>
<protein>
    <submittedName>
        <fullName evidence="2">Uncharacterized protein</fullName>
    </submittedName>
</protein>
<dbReference type="GO" id="GO:0003735">
    <property type="term" value="F:structural constituent of ribosome"/>
    <property type="evidence" value="ECO:0007669"/>
    <property type="project" value="InterPro"/>
</dbReference>
<keyword evidence="1" id="KW-0472">Membrane</keyword>
<dbReference type="GO" id="GO:0006412">
    <property type="term" value="P:translation"/>
    <property type="evidence" value="ECO:0007669"/>
    <property type="project" value="InterPro"/>
</dbReference>